<evidence type="ECO:0000256" key="5">
    <source>
        <dbReference type="RuleBase" id="RU003719"/>
    </source>
</evidence>
<keyword evidence="9" id="KW-1185">Reference proteome</keyword>
<comment type="caution">
    <text evidence="8">The sequence shown here is derived from an EMBL/GenBank/DDBJ whole genome shotgun (WGS) entry which is preliminary data.</text>
</comment>
<keyword evidence="4" id="KW-0520">NAD</keyword>
<reference evidence="8" key="1">
    <citation type="submission" date="2021-06" db="EMBL/GenBank/DDBJ databases">
        <title>Genome-based taxonomic framework of Microbacterium strains isolated from marine environment, the description of four new species and reclassification of four preexisting species.</title>
        <authorList>
            <person name="Lee S.D."/>
            <person name="Kim S.-M."/>
            <person name="Byeon Y.-S."/>
            <person name="Yang H.L."/>
            <person name="Kim I.S."/>
        </authorList>
    </citation>
    <scope>NUCLEOTIDE SEQUENCE</scope>
    <source>
        <strain evidence="8">KACC 20510</strain>
    </source>
</reference>
<dbReference type="InterPro" id="IPR006139">
    <property type="entry name" value="D-isomer_2_OHA_DH_cat_dom"/>
</dbReference>
<evidence type="ECO:0000313" key="8">
    <source>
        <dbReference type="EMBL" id="MDN4465638.1"/>
    </source>
</evidence>
<evidence type="ECO:0000259" key="7">
    <source>
        <dbReference type="Pfam" id="PF02826"/>
    </source>
</evidence>
<evidence type="ECO:0000259" key="6">
    <source>
        <dbReference type="Pfam" id="PF00389"/>
    </source>
</evidence>
<dbReference type="SUPFAM" id="SSF51735">
    <property type="entry name" value="NAD(P)-binding Rossmann-fold domains"/>
    <property type="match status" value="1"/>
</dbReference>
<dbReference type="RefSeq" id="WP_301135675.1">
    <property type="nucleotide sequence ID" value="NZ_BAAAUQ010000024.1"/>
</dbReference>
<comment type="similarity">
    <text evidence="1 5">Belongs to the D-isomer specific 2-hydroxyacid dehydrogenase family.</text>
</comment>
<evidence type="ECO:0000256" key="2">
    <source>
        <dbReference type="ARBA" id="ARBA00022605"/>
    </source>
</evidence>
<protein>
    <submittedName>
        <fullName evidence="8">Phosphoglycerate dehydrogenase</fullName>
    </submittedName>
</protein>
<dbReference type="CDD" id="cd12172">
    <property type="entry name" value="PGDH_like_2"/>
    <property type="match status" value="1"/>
</dbReference>
<dbReference type="EMBL" id="JAHWXI010000026">
    <property type="protein sequence ID" value="MDN4465638.1"/>
    <property type="molecule type" value="Genomic_DNA"/>
</dbReference>
<sequence>MTRVLVTPRSMSAGGNPAVRRLEQAGIEVVCPSPGRQPARDELLAALPGVEVWIAGVERIDGELMDAAPDLRAICRNGAGVDAIDADAAERRGIRIVPARGANARGVAELALGLVIAGFRGLVPAATALKRGDWHRSTGRELAGSTLGVVGYGAIGRTLGTLASGCGMRVIGYDPYLAETGARAGTGDLAALDALVGLDELLAEAHAVSLHLPPLPGGALIGAPELARMRAGAMLVNTARSGLVDAAAALAALERGHLGGYAVDAFDVEPPPVDQLLAHPRVIASPHLGAATAESVERASAAAVEHALAILAEPGTEPETVAAQSSR</sequence>
<dbReference type="Pfam" id="PF00389">
    <property type="entry name" value="2-Hacid_dh"/>
    <property type="match status" value="1"/>
</dbReference>
<accession>A0ABT8FWE8</accession>
<gene>
    <name evidence="8" type="ORF">KZC48_14720</name>
</gene>
<organism evidence="8 9">
    <name type="scientific">Microbacterium aurantiacum</name>
    <dbReference type="NCBI Taxonomy" id="162393"/>
    <lineage>
        <taxon>Bacteria</taxon>
        <taxon>Bacillati</taxon>
        <taxon>Actinomycetota</taxon>
        <taxon>Actinomycetes</taxon>
        <taxon>Micrococcales</taxon>
        <taxon>Microbacteriaceae</taxon>
        <taxon>Microbacterium</taxon>
    </lineage>
</organism>
<dbReference type="PANTHER" id="PTHR42789:SF1">
    <property type="entry name" value="D-ISOMER SPECIFIC 2-HYDROXYACID DEHYDROGENASE FAMILY PROTEIN (AFU_ORTHOLOGUE AFUA_6G10090)"/>
    <property type="match status" value="1"/>
</dbReference>
<dbReference type="SUPFAM" id="SSF52283">
    <property type="entry name" value="Formate/glycerate dehydrogenase catalytic domain-like"/>
    <property type="match status" value="1"/>
</dbReference>
<dbReference type="InterPro" id="IPR006140">
    <property type="entry name" value="D-isomer_DH_NAD-bd"/>
</dbReference>
<dbReference type="PROSITE" id="PS00065">
    <property type="entry name" value="D_2_HYDROXYACID_DH_1"/>
    <property type="match status" value="1"/>
</dbReference>
<dbReference type="Proteomes" id="UP001172731">
    <property type="component" value="Unassembled WGS sequence"/>
</dbReference>
<dbReference type="InterPro" id="IPR050857">
    <property type="entry name" value="D-2-hydroxyacid_DH"/>
</dbReference>
<dbReference type="Pfam" id="PF02826">
    <property type="entry name" value="2-Hacid_dh_C"/>
    <property type="match status" value="1"/>
</dbReference>
<dbReference type="PANTHER" id="PTHR42789">
    <property type="entry name" value="D-ISOMER SPECIFIC 2-HYDROXYACID DEHYDROGENASE FAMILY PROTEIN (AFU_ORTHOLOGUE AFUA_6G10090)"/>
    <property type="match status" value="1"/>
</dbReference>
<dbReference type="InterPro" id="IPR029752">
    <property type="entry name" value="D-isomer_DH_CS1"/>
</dbReference>
<name>A0ABT8FWE8_9MICO</name>
<feature type="domain" description="D-isomer specific 2-hydroxyacid dehydrogenase NAD-binding" evidence="7">
    <location>
        <begin position="112"/>
        <end position="289"/>
    </location>
</feature>
<keyword evidence="2" id="KW-0028">Amino-acid biosynthesis</keyword>
<evidence type="ECO:0000313" key="9">
    <source>
        <dbReference type="Proteomes" id="UP001172731"/>
    </source>
</evidence>
<evidence type="ECO:0000256" key="3">
    <source>
        <dbReference type="ARBA" id="ARBA00023002"/>
    </source>
</evidence>
<proteinExistence type="inferred from homology"/>
<feature type="domain" description="D-isomer specific 2-hydroxyacid dehydrogenase catalytic" evidence="6">
    <location>
        <begin position="17"/>
        <end position="313"/>
    </location>
</feature>
<dbReference type="Gene3D" id="3.40.50.720">
    <property type="entry name" value="NAD(P)-binding Rossmann-like Domain"/>
    <property type="match status" value="2"/>
</dbReference>
<evidence type="ECO:0000256" key="1">
    <source>
        <dbReference type="ARBA" id="ARBA00005854"/>
    </source>
</evidence>
<dbReference type="InterPro" id="IPR036291">
    <property type="entry name" value="NAD(P)-bd_dom_sf"/>
</dbReference>
<evidence type="ECO:0000256" key="4">
    <source>
        <dbReference type="ARBA" id="ARBA00023027"/>
    </source>
</evidence>
<keyword evidence="3 5" id="KW-0560">Oxidoreductase</keyword>